<proteinExistence type="predicted"/>
<dbReference type="Gene3D" id="3.40.630.30">
    <property type="match status" value="2"/>
</dbReference>
<dbReference type="Pfam" id="PF00583">
    <property type="entry name" value="Acetyltransf_1"/>
    <property type="match status" value="2"/>
</dbReference>
<dbReference type="Proteomes" id="UP000581135">
    <property type="component" value="Unassembled WGS sequence"/>
</dbReference>
<protein>
    <submittedName>
        <fullName evidence="4">GNAT superfamily N-acetyltransferase</fullName>
    </submittedName>
</protein>
<dbReference type="AlphaFoldDB" id="A0A839SSR5"/>
<evidence type="ECO:0000256" key="1">
    <source>
        <dbReference type="ARBA" id="ARBA00022679"/>
    </source>
</evidence>
<dbReference type="CDD" id="cd04301">
    <property type="entry name" value="NAT_SF"/>
    <property type="match status" value="2"/>
</dbReference>
<dbReference type="PANTHER" id="PTHR43877">
    <property type="entry name" value="AMINOALKYLPHOSPHONATE N-ACETYLTRANSFERASE-RELATED-RELATED"/>
    <property type="match status" value="1"/>
</dbReference>
<dbReference type="InterPro" id="IPR000182">
    <property type="entry name" value="GNAT_dom"/>
</dbReference>
<dbReference type="RefSeq" id="WP_221205813.1">
    <property type="nucleotide sequence ID" value="NZ_JACHXA010000004.1"/>
</dbReference>
<dbReference type="EMBL" id="JACHXA010000004">
    <property type="protein sequence ID" value="MBB3065512.1"/>
    <property type="molecule type" value="Genomic_DNA"/>
</dbReference>
<reference evidence="4 5" key="1">
    <citation type="submission" date="2020-08" db="EMBL/GenBank/DDBJ databases">
        <title>Genomic Encyclopedia of Type Strains, Phase III (KMG-III): the genomes of soil and plant-associated and newly described type strains.</title>
        <authorList>
            <person name="Whitman W."/>
        </authorList>
    </citation>
    <scope>NUCLEOTIDE SEQUENCE [LARGE SCALE GENOMIC DNA]</scope>
    <source>
        <strain evidence="4 5">CECT 8803</strain>
    </source>
</reference>
<comment type="caution">
    <text evidence="4">The sequence shown here is derived from an EMBL/GenBank/DDBJ whole genome shotgun (WGS) entry which is preliminary data.</text>
</comment>
<evidence type="ECO:0000313" key="5">
    <source>
        <dbReference type="Proteomes" id="UP000581135"/>
    </source>
</evidence>
<organism evidence="4 5">
    <name type="scientific">Limibacillus halophilus</name>
    <dbReference type="NCBI Taxonomy" id="1579333"/>
    <lineage>
        <taxon>Bacteria</taxon>
        <taxon>Pseudomonadati</taxon>
        <taxon>Pseudomonadota</taxon>
        <taxon>Alphaproteobacteria</taxon>
        <taxon>Rhodospirillales</taxon>
        <taxon>Rhodovibrionaceae</taxon>
        <taxon>Limibacillus</taxon>
    </lineage>
</organism>
<gene>
    <name evidence="4" type="ORF">FHR98_001799</name>
</gene>
<dbReference type="PROSITE" id="PS51186">
    <property type="entry name" value="GNAT"/>
    <property type="match status" value="2"/>
</dbReference>
<keyword evidence="5" id="KW-1185">Reference proteome</keyword>
<dbReference type="InterPro" id="IPR016181">
    <property type="entry name" value="Acyl_CoA_acyltransferase"/>
</dbReference>
<keyword evidence="1 4" id="KW-0808">Transferase</keyword>
<feature type="domain" description="N-acetyltransferase" evidence="3">
    <location>
        <begin position="187"/>
        <end position="335"/>
    </location>
</feature>
<dbReference type="GO" id="GO:0016747">
    <property type="term" value="F:acyltransferase activity, transferring groups other than amino-acyl groups"/>
    <property type="evidence" value="ECO:0007669"/>
    <property type="project" value="InterPro"/>
</dbReference>
<dbReference type="InterPro" id="IPR050832">
    <property type="entry name" value="Bact_Acetyltransf"/>
</dbReference>
<evidence type="ECO:0000259" key="3">
    <source>
        <dbReference type="PROSITE" id="PS51186"/>
    </source>
</evidence>
<evidence type="ECO:0000256" key="2">
    <source>
        <dbReference type="ARBA" id="ARBA00023315"/>
    </source>
</evidence>
<feature type="domain" description="N-acetyltransferase" evidence="3">
    <location>
        <begin position="9"/>
        <end position="162"/>
    </location>
</feature>
<sequence length="335" mass="38414">MGQSEKKSLKIRRYRDTDFDALVALWKNLGMLAWYNDPTRDIGMWQASKDAQILIGEVDGALAASVCVGHDGHRGWFYYLAVAEDHQRKGFGRLLVDASEAWLKARKVAKVQLMIRPGNHKAHSFYEAIGYEINPCSLRQKWLIDRGEPPADANLRDRIEVTITYLEMTERKVASLQTPHLTGHRLGLLRAERPTLSFYRFLYNTVGRDWLWYERRRMSDDALRDIIENDLVEVFVLYAEGVPAGFFELDARKPGTVDLALLGVMPEFIGRRFGPFLLHSAVDRAWEKQPDKVTVNTCTLDHPKALPLYQKVGFVPVSRKTIQIDDPRENGLIPY</sequence>
<evidence type="ECO:0000313" key="4">
    <source>
        <dbReference type="EMBL" id="MBB3065512.1"/>
    </source>
</evidence>
<keyword evidence="2" id="KW-0012">Acyltransferase</keyword>
<name>A0A839SSR5_9PROT</name>
<dbReference type="NCBIfam" id="NF002959">
    <property type="entry name" value="PRK03624.1"/>
    <property type="match status" value="1"/>
</dbReference>
<dbReference type="SUPFAM" id="SSF55729">
    <property type="entry name" value="Acyl-CoA N-acyltransferases (Nat)"/>
    <property type="match status" value="2"/>
</dbReference>
<accession>A0A839SSR5</accession>